<dbReference type="GO" id="GO:0004489">
    <property type="term" value="F:methylenetetrahydrofolate reductase [NAD(P)H] activity"/>
    <property type="evidence" value="ECO:0007669"/>
    <property type="project" value="InterPro"/>
</dbReference>
<dbReference type="STRING" id="136037.A0A067QLK6"/>
<keyword evidence="6" id="KW-0560">Oxidoreductase</keyword>
<dbReference type="GO" id="GO:0035999">
    <property type="term" value="P:tetrahydrofolate interconversion"/>
    <property type="evidence" value="ECO:0007669"/>
    <property type="project" value="UniProtKB-UniPathway"/>
</dbReference>
<reference evidence="9 10" key="1">
    <citation type="journal article" date="2014" name="Nat. Commun.">
        <title>Molecular traces of alternative social organization in a termite genome.</title>
        <authorList>
            <person name="Terrapon N."/>
            <person name="Li C."/>
            <person name="Robertson H.M."/>
            <person name="Ji L."/>
            <person name="Meng X."/>
            <person name="Booth W."/>
            <person name="Chen Z."/>
            <person name="Childers C.P."/>
            <person name="Glastad K.M."/>
            <person name="Gokhale K."/>
            <person name="Gowin J."/>
            <person name="Gronenberg W."/>
            <person name="Hermansen R.A."/>
            <person name="Hu H."/>
            <person name="Hunt B.G."/>
            <person name="Huylmans A.K."/>
            <person name="Khalil S.M."/>
            <person name="Mitchell R.D."/>
            <person name="Munoz-Torres M.C."/>
            <person name="Mustard J.A."/>
            <person name="Pan H."/>
            <person name="Reese J.T."/>
            <person name="Scharf M.E."/>
            <person name="Sun F."/>
            <person name="Vogel H."/>
            <person name="Xiao J."/>
            <person name="Yang W."/>
            <person name="Yang Z."/>
            <person name="Yang Z."/>
            <person name="Zhou J."/>
            <person name="Zhu J."/>
            <person name="Brent C.S."/>
            <person name="Elsik C.G."/>
            <person name="Goodisman M.A."/>
            <person name="Liberles D.A."/>
            <person name="Roe R.M."/>
            <person name="Vargo E.L."/>
            <person name="Vilcinskas A."/>
            <person name="Wang J."/>
            <person name="Bornberg-Bauer E."/>
            <person name="Korb J."/>
            <person name="Zhang G."/>
            <person name="Liebig J."/>
        </authorList>
    </citation>
    <scope>NUCLEOTIDE SEQUENCE [LARGE SCALE GENOMIC DNA]</scope>
    <source>
        <tissue evidence="9">Whole organism</tissue>
    </source>
</reference>
<protein>
    <submittedName>
        <fullName evidence="9">Methylenetetrahydrofolate reductase 2</fullName>
    </submittedName>
</protein>
<evidence type="ECO:0000256" key="1">
    <source>
        <dbReference type="ARBA" id="ARBA00001974"/>
    </source>
</evidence>
<dbReference type="InParanoid" id="A0A067QLK6"/>
<dbReference type="GO" id="GO:0071949">
    <property type="term" value="F:FAD binding"/>
    <property type="evidence" value="ECO:0007669"/>
    <property type="project" value="TreeGrafter"/>
</dbReference>
<dbReference type="GO" id="GO:0009086">
    <property type="term" value="P:methionine biosynthetic process"/>
    <property type="evidence" value="ECO:0007669"/>
    <property type="project" value="TreeGrafter"/>
</dbReference>
<accession>A0A067QLK6</accession>
<comment type="cofactor">
    <cofactor evidence="1">
        <name>FAD</name>
        <dbReference type="ChEBI" id="CHEBI:57692"/>
    </cofactor>
</comment>
<evidence type="ECO:0000256" key="4">
    <source>
        <dbReference type="ARBA" id="ARBA00022630"/>
    </source>
</evidence>
<dbReference type="GO" id="GO:0005829">
    <property type="term" value="C:cytosol"/>
    <property type="evidence" value="ECO:0007669"/>
    <property type="project" value="TreeGrafter"/>
</dbReference>
<name>A0A067QLK6_ZOONE</name>
<evidence type="ECO:0000256" key="5">
    <source>
        <dbReference type="ARBA" id="ARBA00022827"/>
    </source>
</evidence>
<organism evidence="9 10">
    <name type="scientific">Zootermopsis nevadensis</name>
    <name type="common">Dampwood termite</name>
    <dbReference type="NCBI Taxonomy" id="136037"/>
    <lineage>
        <taxon>Eukaryota</taxon>
        <taxon>Metazoa</taxon>
        <taxon>Ecdysozoa</taxon>
        <taxon>Arthropoda</taxon>
        <taxon>Hexapoda</taxon>
        <taxon>Insecta</taxon>
        <taxon>Pterygota</taxon>
        <taxon>Neoptera</taxon>
        <taxon>Polyneoptera</taxon>
        <taxon>Dictyoptera</taxon>
        <taxon>Blattodea</taxon>
        <taxon>Blattoidea</taxon>
        <taxon>Termitoidae</taxon>
        <taxon>Termopsidae</taxon>
        <taxon>Zootermopsis</taxon>
    </lineage>
</organism>
<evidence type="ECO:0000256" key="8">
    <source>
        <dbReference type="SAM" id="Phobius"/>
    </source>
</evidence>
<sequence length="109" mass="12677">QVDVGASFIITQFFFQVDVFINFVQRCRRIGIRVPIIPGVMLIRDYTSLIHTSNICSVKVPREVLDIIEPIKDNEEAVRKFGVHLAVEMVSYLFRHNYSYGAHFFTLNR</sequence>
<keyword evidence="8" id="KW-1133">Transmembrane helix</keyword>
<evidence type="ECO:0000256" key="6">
    <source>
        <dbReference type="ARBA" id="ARBA00023002"/>
    </source>
</evidence>
<comment type="similarity">
    <text evidence="3">Belongs to the methylenetetrahydrofolate reductase family.</text>
</comment>
<dbReference type="PANTHER" id="PTHR45754">
    <property type="entry name" value="METHYLENETETRAHYDROFOLATE REDUCTASE"/>
    <property type="match status" value="1"/>
</dbReference>
<dbReference type="EMBL" id="KK853191">
    <property type="protein sequence ID" value="KDR10018.1"/>
    <property type="molecule type" value="Genomic_DNA"/>
</dbReference>
<dbReference type="eggNOG" id="KOG0564">
    <property type="taxonomic scope" value="Eukaryota"/>
</dbReference>
<evidence type="ECO:0000313" key="9">
    <source>
        <dbReference type="EMBL" id="KDR10018.1"/>
    </source>
</evidence>
<gene>
    <name evidence="9" type="ORF">L798_15680</name>
</gene>
<dbReference type="InterPro" id="IPR003171">
    <property type="entry name" value="Mehydrof_redctse-like"/>
</dbReference>
<keyword evidence="8" id="KW-0812">Transmembrane</keyword>
<dbReference type="SUPFAM" id="SSF51730">
    <property type="entry name" value="FAD-linked oxidoreductase"/>
    <property type="match status" value="1"/>
</dbReference>
<dbReference type="Pfam" id="PF02219">
    <property type="entry name" value="MTHFR"/>
    <property type="match status" value="1"/>
</dbReference>
<keyword evidence="10" id="KW-1185">Reference proteome</keyword>
<feature type="transmembrane region" description="Helical" evidence="8">
    <location>
        <begin position="6"/>
        <end position="24"/>
    </location>
</feature>
<dbReference type="InterPro" id="IPR029041">
    <property type="entry name" value="FAD-linked_oxidoreductase-like"/>
</dbReference>
<feature type="non-terminal residue" evidence="9">
    <location>
        <position position="1"/>
    </location>
</feature>
<evidence type="ECO:0000313" key="10">
    <source>
        <dbReference type="Proteomes" id="UP000027135"/>
    </source>
</evidence>
<dbReference type="AlphaFoldDB" id="A0A067QLK6"/>
<dbReference type="Proteomes" id="UP000027135">
    <property type="component" value="Unassembled WGS sequence"/>
</dbReference>
<proteinExistence type="inferred from homology"/>
<dbReference type="UniPathway" id="UPA00193"/>
<keyword evidence="8" id="KW-0472">Membrane</keyword>
<evidence type="ECO:0000256" key="7">
    <source>
        <dbReference type="RuleBase" id="RU004254"/>
    </source>
</evidence>
<comment type="pathway">
    <text evidence="2 7">One-carbon metabolism; tetrahydrofolate interconversion.</text>
</comment>
<keyword evidence="4" id="KW-0285">Flavoprotein</keyword>
<evidence type="ECO:0000256" key="3">
    <source>
        <dbReference type="ARBA" id="ARBA00006743"/>
    </source>
</evidence>
<dbReference type="Gene3D" id="3.20.20.220">
    <property type="match status" value="1"/>
</dbReference>
<evidence type="ECO:0000256" key="2">
    <source>
        <dbReference type="ARBA" id="ARBA00004777"/>
    </source>
</evidence>
<keyword evidence="5" id="KW-0274">FAD</keyword>
<dbReference type="PANTHER" id="PTHR45754:SF3">
    <property type="entry name" value="METHYLENETETRAHYDROFOLATE REDUCTASE (NADPH)"/>
    <property type="match status" value="1"/>
</dbReference>